<keyword evidence="2" id="KW-1185">Reference proteome</keyword>
<comment type="caution">
    <text evidence="1">The sequence shown here is derived from an EMBL/GenBank/DDBJ whole genome shotgun (WGS) entry which is preliminary data.</text>
</comment>
<sequence length="40" mass="4752">KIIYFNNPFDALSKRLDRAVVWYLDVIILESILQESNLIK</sequence>
<dbReference type="Proteomes" id="UP000789901">
    <property type="component" value="Unassembled WGS sequence"/>
</dbReference>
<protein>
    <submittedName>
        <fullName evidence="1">17914_t:CDS:1</fullName>
    </submittedName>
</protein>
<evidence type="ECO:0000313" key="1">
    <source>
        <dbReference type="EMBL" id="CAG8494815.1"/>
    </source>
</evidence>
<feature type="non-terminal residue" evidence="1">
    <location>
        <position position="1"/>
    </location>
</feature>
<evidence type="ECO:0000313" key="2">
    <source>
        <dbReference type="Proteomes" id="UP000789901"/>
    </source>
</evidence>
<name>A0ABM8W0P1_GIGMA</name>
<dbReference type="EMBL" id="CAJVQB010000543">
    <property type="protein sequence ID" value="CAG8494815.1"/>
    <property type="molecule type" value="Genomic_DNA"/>
</dbReference>
<accession>A0ABM8W0P1</accession>
<gene>
    <name evidence="1" type="ORF">GMARGA_LOCUS1902</name>
</gene>
<reference evidence="1 2" key="1">
    <citation type="submission" date="2021-06" db="EMBL/GenBank/DDBJ databases">
        <authorList>
            <person name="Kallberg Y."/>
            <person name="Tangrot J."/>
            <person name="Rosling A."/>
        </authorList>
    </citation>
    <scope>NUCLEOTIDE SEQUENCE [LARGE SCALE GENOMIC DNA]</scope>
    <source>
        <strain evidence="1 2">120-4 pot B 10/14</strain>
    </source>
</reference>
<organism evidence="1 2">
    <name type="scientific">Gigaspora margarita</name>
    <dbReference type="NCBI Taxonomy" id="4874"/>
    <lineage>
        <taxon>Eukaryota</taxon>
        <taxon>Fungi</taxon>
        <taxon>Fungi incertae sedis</taxon>
        <taxon>Mucoromycota</taxon>
        <taxon>Glomeromycotina</taxon>
        <taxon>Glomeromycetes</taxon>
        <taxon>Diversisporales</taxon>
        <taxon>Gigasporaceae</taxon>
        <taxon>Gigaspora</taxon>
    </lineage>
</organism>
<proteinExistence type="predicted"/>